<proteinExistence type="predicted"/>
<feature type="compositionally biased region" description="Acidic residues" evidence="1">
    <location>
        <begin position="86"/>
        <end position="105"/>
    </location>
</feature>
<sequence>MVEKPIKRSERQTIAPKSDSGEEVKGQGRPTEDRSDSTTGRSFQKQDRRKGKGKGNQQESRPTSVNPALMRGPKPTKPKPPVLEETPSETVDETEDSATETEDSVTETPQETAAEE</sequence>
<name>A0A951UCB5_9CYAN</name>
<reference evidence="2" key="2">
    <citation type="journal article" date="2022" name="Microbiol. Resour. Announc.">
        <title>Metagenome Sequencing to Explore Phylogenomics of Terrestrial Cyanobacteria.</title>
        <authorList>
            <person name="Ward R.D."/>
            <person name="Stajich J.E."/>
            <person name="Johansen J.R."/>
            <person name="Huntemann M."/>
            <person name="Clum A."/>
            <person name="Foster B."/>
            <person name="Foster B."/>
            <person name="Roux S."/>
            <person name="Palaniappan K."/>
            <person name="Varghese N."/>
            <person name="Mukherjee S."/>
            <person name="Reddy T.B.K."/>
            <person name="Daum C."/>
            <person name="Copeland A."/>
            <person name="Chen I.A."/>
            <person name="Ivanova N.N."/>
            <person name="Kyrpides N.C."/>
            <person name="Shapiro N."/>
            <person name="Eloe-Fadrosh E.A."/>
            <person name="Pietrasiak N."/>
        </authorList>
    </citation>
    <scope>NUCLEOTIDE SEQUENCE</scope>
    <source>
        <strain evidence="2">CPER-KK1</strain>
    </source>
</reference>
<evidence type="ECO:0000313" key="2">
    <source>
        <dbReference type="EMBL" id="MBW4547767.1"/>
    </source>
</evidence>
<organism evidence="2 3">
    <name type="scientific">Symplocastrum torsivum CPER-KK1</name>
    <dbReference type="NCBI Taxonomy" id="450513"/>
    <lineage>
        <taxon>Bacteria</taxon>
        <taxon>Bacillati</taxon>
        <taxon>Cyanobacteriota</taxon>
        <taxon>Cyanophyceae</taxon>
        <taxon>Oscillatoriophycideae</taxon>
        <taxon>Oscillatoriales</taxon>
        <taxon>Microcoleaceae</taxon>
        <taxon>Symplocastrum</taxon>
    </lineage>
</organism>
<dbReference type="Proteomes" id="UP000753908">
    <property type="component" value="Unassembled WGS sequence"/>
</dbReference>
<dbReference type="AlphaFoldDB" id="A0A951UCB5"/>
<evidence type="ECO:0000313" key="3">
    <source>
        <dbReference type="Proteomes" id="UP000753908"/>
    </source>
</evidence>
<evidence type="ECO:0000256" key="1">
    <source>
        <dbReference type="SAM" id="MobiDB-lite"/>
    </source>
</evidence>
<protein>
    <submittedName>
        <fullName evidence="2">Uncharacterized protein</fullName>
    </submittedName>
</protein>
<gene>
    <name evidence="2" type="ORF">KME25_25480</name>
</gene>
<reference evidence="2" key="1">
    <citation type="submission" date="2021-05" db="EMBL/GenBank/DDBJ databases">
        <authorList>
            <person name="Pietrasiak N."/>
            <person name="Ward R."/>
            <person name="Stajich J.E."/>
            <person name="Kurbessoian T."/>
        </authorList>
    </citation>
    <scope>NUCLEOTIDE SEQUENCE</scope>
    <source>
        <strain evidence="2">CPER-KK1</strain>
    </source>
</reference>
<accession>A0A951UCB5</accession>
<feature type="region of interest" description="Disordered" evidence="1">
    <location>
        <begin position="1"/>
        <end position="116"/>
    </location>
</feature>
<dbReference type="EMBL" id="JAHHIF010000048">
    <property type="protein sequence ID" value="MBW4547767.1"/>
    <property type="molecule type" value="Genomic_DNA"/>
</dbReference>
<comment type="caution">
    <text evidence="2">The sequence shown here is derived from an EMBL/GenBank/DDBJ whole genome shotgun (WGS) entry which is preliminary data.</text>
</comment>
<feature type="compositionally biased region" description="Basic and acidic residues" evidence="1">
    <location>
        <begin position="19"/>
        <end position="36"/>
    </location>
</feature>
<feature type="compositionally biased region" description="Basic and acidic residues" evidence="1">
    <location>
        <begin position="1"/>
        <end position="11"/>
    </location>
</feature>